<dbReference type="AlphaFoldDB" id="A0AAV1JD69"/>
<reference evidence="1 2" key="1">
    <citation type="submission" date="2023-11" db="EMBL/GenBank/DDBJ databases">
        <authorList>
            <person name="Okamura Y."/>
        </authorList>
    </citation>
    <scope>NUCLEOTIDE SEQUENCE [LARGE SCALE GENOMIC DNA]</scope>
</reference>
<dbReference type="Proteomes" id="UP001497472">
    <property type="component" value="Unassembled WGS sequence"/>
</dbReference>
<keyword evidence="2" id="KW-1185">Reference proteome</keyword>
<proteinExistence type="predicted"/>
<name>A0AAV1JD69_9NEOP</name>
<accession>A0AAV1JD69</accession>
<organism evidence="1 2">
    <name type="scientific">Leptosia nina</name>
    <dbReference type="NCBI Taxonomy" id="320188"/>
    <lineage>
        <taxon>Eukaryota</taxon>
        <taxon>Metazoa</taxon>
        <taxon>Ecdysozoa</taxon>
        <taxon>Arthropoda</taxon>
        <taxon>Hexapoda</taxon>
        <taxon>Insecta</taxon>
        <taxon>Pterygota</taxon>
        <taxon>Neoptera</taxon>
        <taxon>Endopterygota</taxon>
        <taxon>Lepidoptera</taxon>
        <taxon>Glossata</taxon>
        <taxon>Ditrysia</taxon>
        <taxon>Papilionoidea</taxon>
        <taxon>Pieridae</taxon>
        <taxon>Pierinae</taxon>
        <taxon>Leptosia</taxon>
    </lineage>
</organism>
<evidence type="ECO:0000313" key="2">
    <source>
        <dbReference type="Proteomes" id="UP001497472"/>
    </source>
</evidence>
<evidence type="ECO:0000313" key="1">
    <source>
        <dbReference type="EMBL" id="CAK1546902.1"/>
    </source>
</evidence>
<comment type="caution">
    <text evidence="1">The sequence shown here is derived from an EMBL/GenBank/DDBJ whole genome shotgun (WGS) entry which is preliminary data.</text>
</comment>
<gene>
    <name evidence="1" type="ORF">LNINA_LOCUS6409</name>
</gene>
<dbReference type="EMBL" id="CAVLEF010000009">
    <property type="protein sequence ID" value="CAK1546902.1"/>
    <property type="molecule type" value="Genomic_DNA"/>
</dbReference>
<sequence>MSTLEMHHGTFLELALTVPHLANANSPSSHCGLSPVTSVTAELTSRMCTQLNIPTKLQDVHTAKHPYKTPGCAHS</sequence>
<protein>
    <submittedName>
        <fullName evidence="1">Uncharacterized protein</fullName>
    </submittedName>
</protein>